<accession>B2KAR8</accession>
<protein>
    <submittedName>
        <fullName evidence="4">Zn-dependent protease-like protein</fullName>
    </submittedName>
</protein>
<dbReference type="GO" id="GO:0006508">
    <property type="term" value="P:proteolysis"/>
    <property type="evidence" value="ECO:0007669"/>
    <property type="project" value="UniProtKB-KW"/>
</dbReference>
<dbReference type="InterPro" id="IPR036059">
    <property type="entry name" value="TldD/PmbA_sf"/>
</dbReference>
<evidence type="ECO:0000256" key="2">
    <source>
        <dbReference type="SAM" id="SignalP"/>
    </source>
</evidence>
<dbReference type="RefSeq" id="WP_012414229.1">
    <property type="nucleotide sequence ID" value="NC_010644.1"/>
</dbReference>
<dbReference type="PANTHER" id="PTHR30624">
    <property type="entry name" value="UNCHARACTERIZED PROTEIN TLDD AND PMBA"/>
    <property type="match status" value="1"/>
</dbReference>
<organism evidence="4 5">
    <name type="scientific">Elusimicrobium minutum (strain Pei191)</name>
    <dbReference type="NCBI Taxonomy" id="445932"/>
    <lineage>
        <taxon>Bacteria</taxon>
        <taxon>Pseudomonadati</taxon>
        <taxon>Elusimicrobiota</taxon>
        <taxon>Elusimicrobia</taxon>
        <taxon>Elusimicrobiales</taxon>
        <taxon>Elusimicrobiaceae</taxon>
        <taxon>Elusimicrobium</taxon>
    </lineage>
</organism>
<gene>
    <name evidence="4" type="ordered locus">Emin_0046</name>
</gene>
<sequence length="534" mass="60659">MKKIIFLISLAFFSLASYATVDYNVVTKAMQDEMNRAKKELKMKGFDKPYYIAYYFKDSESVKITASLGALVSSVTPKYKDIEVSIRVGDYKFDNSNFKVSFFDSDYPAYQTPGDGYGTIRAALWQETDNVYKEALETLSKKKGFMKQKNITDYYDDFSPAAKVNLKEEKNTEKFDKEYFEALSKQLSAIGLKYPEIEKFVVRIIYNNENKYYLDNLGSSYYNNPVEIILSVESSVRAADGFLLENSFEKNFALVTDFPPSDKLMETVKEFASDTAAQSKAVKAEPYIGPILLYKYAAAEFFMNLFVYNIEKIKPEYSDKGTFTNAGEFKDRLGLKVISNIFDVTDNPLAKEYKGAALSGYYRVDDEGVKAQKVDIVKHGKLVNFLTTRSLIKGQKGSTGHGKKRGMEKFPSALTSNIFFTPLKTIPYNELKSKLREECAKQELEYCLMAKGGLGNNFTVYKIYTNDGREEVAYGARMMNNTPRALRDIIYAGDDIDVYNFYRGSLIAPSVIISEMEISPIDEKPVRKPLVSRP</sequence>
<reference evidence="4 5" key="1">
    <citation type="journal article" date="2009" name="Appl. Environ. Microbiol.">
        <title>Genomic analysis of 'Elusimicrobium minutum,' the first cultivated representative of the phylum 'Elusimicrobia' (formerly termite group 1).</title>
        <authorList>
            <person name="Herlemann D.P.R."/>
            <person name="Geissinger O."/>
            <person name="Ikeda-Ohtsubo W."/>
            <person name="Kunin V."/>
            <person name="Sun H."/>
            <person name="Lapidus A."/>
            <person name="Hugenholtz P."/>
            <person name="Brune A."/>
        </authorList>
    </citation>
    <scope>NUCLEOTIDE SEQUENCE [LARGE SCALE GENOMIC DNA]</scope>
    <source>
        <strain evidence="4 5">Pei191</strain>
    </source>
</reference>
<feature type="chain" id="PRO_5002779731" evidence="2">
    <location>
        <begin position="20"/>
        <end position="534"/>
    </location>
</feature>
<proteinExistence type="inferred from homology"/>
<dbReference type="AlphaFoldDB" id="B2KAR8"/>
<dbReference type="PANTHER" id="PTHR30624:SF0">
    <property type="entry name" value="METALLOPROTEASE SLR0863"/>
    <property type="match status" value="1"/>
</dbReference>
<dbReference type="GO" id="GO:0005829">
    <property type="term" value="C:cytosol"/>
    <property type="evidence" value="ECO:0007669"/>
    <property type="project" value="TreeGrafter"/>
</dbReference>
<evidence type="ECO:0000259" key="3">
    <source>
        <dbReference type="Pfam" id="PF19289"/>
    </source>
</evidence>
<dbReference type="Proteomes" id="UP000001029">
    <property type="component" value="Chromosome"/>
</dbReference>
<dbReference type="Pfam" id="PF19289">
    <property type="entry name" value="PmbA_TldD_3rd"/>
    <property type="match status" value="1"/>
</dbReference>
<dbReference type="GO" id="GO:0008237">
    <property type="term" value="F:metallopeptidase activity"/>
    <property type="evidence" value="ECO:0007669"/>
    <property type="project" value="InterPro"/>
</dbReference>
<keyword evidence="4" id="KW-0378">Hydrolase</keyword>
<dbReference type="OrthoDB" id="104160at2"/>
<keyword evidence="4" id="KW-0645">Protease</keyword>
<dbReference type="STRING" id="445932.Emin_0046"/>
<keyword evidence="5" id="KW-1185">Reference proteome</keyword>
<dbReference type="EMBL" id="CP001055">
    <property type="protein sequence ID" value="ACC97614.1"/>
    <property type="molecule type" value="Genomic_DNA"/>
</dbReference>
<dbReference type="HOGENOM" id="CLU_034186_0_0_0"/>
<evidence type="ECO:0000256" key="1">
    <source>
        <dbReference type="ARBA" id="ARBA00005836"/>
    </source>
</evidence>
<dbReference type="InterPro" id="IPR045569">
    <property type="entry name" value="Metalloprtase-TldD/E_C"/>
</dbReference>
<dbReference type="KEGG" id="emi:Emin_0046"/>
<name>B2KAR8_ELUMP</name>
<keyword evidence="2" id="KW-0732">Signal</keyword>
<dbReference type="SUPFAM" id="SSF111283">
    <property type="entry name" value="Putative modulator of DNA gyrase, PmbA/TldD"/>
    <property type="match status" value="1"/>
</dbReference>
<feature type="signal peptide" evidence="2">
    <location>
        <begin position="1"/>
        <end position="19"/>
    </location>
</feature>
<evidence type="ECO:0000313" key="4">
    <source>
        <dbReference type="EMBL" id="ACC97614.1"/>
    </source>
</evidence>
<comment type="similarity">
    <text evidence="1">Belongs to the peptidase U62 family.</text>
</comment>
<feature type="domain" description="Metalloprotease TldD/E C-terminal" evidence="3">
    <location>
        <begin position="290"/>
        <end position="519"/>
    </location>
</feature>
<evidence type="ECO:0000313" key="5">
    <source>
        <dbReference type="Proteomes" id="UP000001029"/>
    </source>
</evidence>
<dbReference type="InterPro" id="IPR051463">
    <property type="entry name" value="Peptidase_U62_metallo"/>
</dbReference>